<name>R0J5Z9_EXST2</name>
<reference evidence="1 2" key="2">
    <citation type="journal article" date="2013" name="PLoS Genet.">
        <title>Comparative genome structure, secondary metabolite, and effector coding capacity across Cochliobolus pathogens.</title>
        <authorList>
            <person name="Condon B.J."/>
            <person name="Leng Y."/>
            <person name="Wu D."/>
            <person name="Bushley K.E."/>
            <person name="Ohm R.A."/>
            <person name="Otillar R."/>
            <person name="Martin J."/>
            <person name="Schackwitz W."/>
            <person name="Grimwood J."/>
            <person name="MohdZainudin N."/>
            <person name="Xue C."/>
            <person name="Wang R."/>
            <person name="Manning V.A."/>
            <person name="Dhillon B."/>
            <person name="Tu Z.J."/>
            <person name="Steffenson B.J."/>
            <person name="Salamov A."/>
            <person name="Sun H."/>
            <person name="Lowry S."/>
            <person name="LaButti K."/>
            <person name="Han J."/>
            <person name="Copeland A."/>
            <person name="Lindquist E."/>
            <person name="Barry K."/>
            <person name="Schmutz J."/>
            <person name="Baker S.E."/>
            <person name="Ciuffetti L.M."/>
            <person name="Grigoriev I.V."/>
            <person name="Zhong S."/>
            <person name="Turgeon B.G."/>
        </authorList>
    </citation>
    <scope>NUCLEOTIDE SEQUENCE [LARGE SCALE GENOMIC DNA]</scope>
    <source>
        <strain evidence="2">28A</strain>
    </source>
</reference>
<evidence type="ECO:0000313" key="1">
    <source>
        <dbReference type="EMBL" id="EOA92111.1"/>
    </source>
</evidence>
<dbReference type="GeneID" id="19398455"/>
<dbReference type="EMBL" id="KB908481">
    <property type="protein sequence ID" value="EOA92111.1"/>
    <property type="molecule type" value="Genomic_DNA"/>
</dbReference>
<sequence length="80" mass="8913">MYVEESTMLKAKLSPNLTSDQHVPFTPLSSTSLFHSLPLPPNKPAFPPHATANFHSTPKGTRFGPRYRSWIKHVAAGEQK</sequence>
<evidence type="ECO:0000313" key="2">
    <source>
        <dbReference type="Proteomes" id="UP000016935"/>
    </source>
</evidence>
<reference evidence="1 2" key="1">
    <citation type="journal article" date="2012" name="PLoS Pathog.">
        <title>Diverse lifestyles and strategies of plant pathogenesis encoded in the genomes of eighteen Dothideomycetes fungi.</title>
        <authorList>
            <person name="Ohm R.A."/>
            <person name="Feau N."/>
            <person name="Henrissat B."/>
            <person name="Schoch C.L."/>
            <person name="Horwitz B.A."/>
            <person name="Barry K.W."/>
            <person name="Condon B.J."/>
            <person name="Copeland A.C."/>
            <person name="Dhillon B."/>
            <person name="Glaser F."/>
            <person name="Hesse C.N."/>
            <person name="Kosti I."/>
            <person name="LaButti K."/>
            <person name="Lindquist E.A."/>
            <person name="Lucas S."/>
            <person name="Salamov A.A."/>
            <person name="Bradshaw R.E."/>
            <person name="Ciuffetti L."/>
            <person name="Hamelin R.C."/>
            <person name="Kema G.H.J."/>
            <person name="Lawrence C."/>
            <person name="Scott J.A."/>
            <person name="Spatafora J.W."/>
            <person name="Turgeon B.G."/>
            <person name="de Wit P.J.G.M."/>
            <person name="Zhong S."/>
            <person name="Goodwin S.B."/>
            <person name="Grigoriev I.V."/>
        </authorList>
    </citation>
    <scope>NUCLEOTIDE SEQUENCE [LARGE SCALE GENOMIC DNA]</scope>
    <source>
        <strain evidence="2">28A</strain>
    </source>
</reference>
<dbReference type="RefSeq" id="XP_008021041.1">
    <property type="nucleotide sequence ID" value="XM_008022850.1"/>
</dbReference>
<dbReference type="AlphaFoldDB" id="R0J5Z9"/>
<proteinExistence type="predicted"/>
<organism evidence="1 2">
    <name type="scientific">Exserohilum turcicum (strain 28A)</name>
    <name type="common">Northern leaf blight fungus</name>
    <name type="synonym">Setosphaeria turcica</name>
    <dbReference type="NCBI Taxonomy" id="671987"/>
    <lineage>
        <taxon>Eukaryota</taxon>
        <taxon>Fungi</taxon>
        <taxon>Dikarya</taxon>
        <taxon>Ascomycota</taxon>
        <taxon>Pezizomycotina</taxon>
        <taxon>Dothideomycetes</taxon>
        <taxon>Pleosporomycetidae</taxon>
        <taxon>Pleosporales</taxon>
        <taxon>Pleosporineae</taxon>
        <taxon>Pleosporaceae</taxon>
        <taxon>Exserohilum</taxon>
    </lineage>
</organism>
<dbReference type="HOGENOM" id="CLU_2591301_0_0_1"/>
<keyword evidence="2" id="KW-1185">Reference proteome</keyword>
<protein>
    <submittedName>
        <fullName evidence="1">Uncharacterized protein</fullName>
    </submittedName>
</protein>
<gene>
    <name evidence="1" type="ORF">SETTUDRAFT_162608</name>
</gene>
<accession>R0J5Z9</accession>
<dbReference type="Proteomes" id="UP000016935">
    <property type="component" value="Unassembled WGS sequence"/>
</dbReference>